<evidence type="ECO:0000313" key="3">
    <source>
        <dbReference type="Proteomes" id="UP000244450"/>
    </source>
</evidence>
<dbReference type="AlphaFoldDB" id="A0A2T7BG23"/>
<proteinExistence type="predicted"/>
<keyword evidence="1" id="KW-0812">Transmembrane</keyword>
<dbReference type="Proteomes" id="UP000244450">
    <property type="component" value="Unassembled WGS sequence"/>
</dbReference>
<feature type="transmembrane region" description="Helical" evidence="1">
    <location>
        <begin position="121"/>
        <end position="143"/>
    </location>
</feature>
<keyword evidence="1" id="KW-0472">Membrane</keyword>
<sequence length="366" mass="42521">MFIGRFYVRNTAFFLVLFYLMFGTVDGGSLVSFHVGLMKGFLTSWDFLALVLLTWGAYGYKCVSFVMKTFVTPQFALVYETWGVLPAGQQRALALWIQFSIYLPVLVYNAVAGVVAVRLHAWIPLAVTIVFNTAMCIWPVFLYTRRLRNADLEAAVPRWLRWLNRRWIKPSWLYYPFELVVNQPRLVWTTKAASFAVLMITFHFMSDASFDTRALMLGVLVMVGLHAIVIFRYRYFEDLSLTFMRNLPIPLSRRYGQLWLTYVVLLLPEFVLLGVHTARVGAFPQMWIVVSYSVALCMLLHSLLLYPRMGEESYMRWVFGIFFVTLFMILAYQYLLCLALLVAASIGVFGRQFLRYEPVMEEEIKQ</sequence>
<feature type="transmembrane region" description="Helical" evidence="1">
    <location>
        <begin position="12"/>
        <end position="35"/>
    </location>
</feature>
<accession>A0A2T7BG23</accession>
<feature type="transmembrane region" description="Helical" evidence="1">
    <location>
        <begin position="317"/>
        <end position="350"/>
    </location>
</feature>
<reference evidence="2 3" key="1">
    <citation type="submission" date="2018-04" db="EMBL/GenBank/DDBJ databases">
        <title>Chitinophaga fuyangensis sp. nov., isolated from soil in a chemical factory.</title>
        <authorList>
            <person name="Chen K."/>
        </authorList>
    </citation>
    <scope>NUCLEOTIDE SEQUENCE [LARGE SCALE GENOMIC DNA]</scope>
    <source>
        <strain evidence="2 3">LY-1</strain>
    </source>
</reference>
<feature type="transmembrane region" description="Helical" evidence="1">
    <location>
        <begin position="47"/>
        <end position="71"/>
    </location>
</feature>
<organism evidence="2 3">
    <name type="scientific">Chitinophaga parva</name>
    <dbReference type="NCBI Taxonomy" id="2169414"/>
    <lineage>
        <taxon>Bacteria</taxon>
        <taxon>Pseudomonadati</taxon>
        <taxon>Bacteroidota</taxon>
        <taxon>Chitinophagia</taxon>
        <taxon>Chitinophagales</taxon>
        <taxon>Chitinophagaceae</taxon>
        <taxon>Chitinophaga</taxon>
    </lineage>
</organism>
<gene>
    <name evidence="2" type="ORF">DCC81_13055</name>
</gene>
<name>A0A2T7BG23_9BACT</name>
<keyword evidence="3" id="KW-1185">Reference proteome</keyword>
<feature type="transmembrane region" description="Helical" evidence="1">
    <location>
        <begin position="214"/>
        <end position="235"/>
    </location>
</feature>
<keyword evidence="1" id="KW-1133">Transmembrane helix</keyword>
<evidence type="ECO:0000313" key="2">
    <source>
        <dbReference type="EMBL" id="PUZ25230.1"/>
    </source>
</evidence>
<protein>
    <submittedName>
        <fullName evidence="2">Uncharacterized protein</fullName>
    </submittedName>
</protein>
<feature type="transmembrane region" description="Helical" evidence="1">
    <location>
        <begin position="255"/>
        <end position="275"/>
    </location>
</feature>
<feature type="transmembrane region" description="Helical" evidence="1">
    <location>
        <begin position="287"/>
        <end position="305"/>
    </location>
</feature>
<feature type="transmembrane region" description="Helical" evidence="1">
    <location>
        <begin position="92"/>
        <end position="115"/>
    </location>
</feature>
<comment type="caution">
    <text evidence="2">The sequence shown here is derived from an EMBL/GenBank/DDBJ whole genome shotgun (WGS) entry which is preliminary data.</text>
</comment>
<evidence type="ECO:0000256" key="1">
    <source>
        <dbReference type="SAM" id="Phobius"/>
    </source>
</evidence>
<dbReference type="EMBL" id="QCYK01000002">
    <property type="protein sequence ID" value="PUZ25230.1"/>
    <property type="molecule type" value="Genomic_DNA"/>
</dbReference>